<name>A0A7D9DU13_PARCT</name>
<dbReference type="Proteomes" id="UP001152795">
    <property type="component" value="Unassembled WGS sequence"/>
</dbReference>
<dbReference type="PANTHER" id="PTHR33332">
    <property type="entry name" value="REVERSE TRANSCRIPTASE DOMAIN-CONTAINING PROTEIN"/>
    <property type="match status" value="1"/>
</dbReference>
<dbReference type="EMBL" id="CACRXK020002375">
    <property type="protein sequence ID" value="CAB3994022.1"/>
    <property type="molecule type" value="Genomic_DNA"/>
</dbReference>
<dbReference type="PROSITE" id="PS50878">
    <property type="entry name" value="RT_POL"/>
    <property type="match status" value="1"/>
</dbReference>
<organism evidence="1 2">
    <name type="scientific">Paramuricea clavata</name>
    <name type="common">Red gorgonian</name>
    <name type="synonym">Violescent sea-whip</name>
    <dbReference type="NCBI Taxonomy" id="317549"/>
    <lineage>
        <taxon>Eukaryota</taxon>
        <taxon>Metazoa</taxon>
        <taxon>Cnidaria</taxon>
        <taxon>Anthozoa</taxon>
        <taxon>Octocorallia</taxon>
        <taxon>Malacalcyonacea</taxon>
        <taxon>Plexauridae</taxon>
        <taxon>Paramuricea</taxon>
    </lineage>
</organism>
<dbReference type="AlphaFoldDB" id="A0A7D9DU13"/>
<evidence type="ECO:0000313" key="2">
    <source>
        <dbReference type="Proteomes" id="UP001152795"/>
    </source>
</evidence>
<dbReference type="OrthoDB" id="2435398at2759"/>
<accession>A0A7D9DU13</accession>
<dbReference type="InterPro" id="IPR000477">
    <property type="entry name" value="RT_dom"/>
</dbReference>
<proteinExistence type="predicted"/>
<dbReference type="Pfam" id="PF00078">
    <property type="entry name" value="RVT_1"/>
    <property type="match status" value="1"/>
</dbReference>
<keyword evidence="2" id="KW-1185">Reference proteome</keyword>
<evidence type="ECO:0000313" key="1">
    <source>
        <dbReference type="EMBL" id="CAB3994022.1"/>
    </source>
</evidence>
<gene>
    <name evidence="1" type="ORF">PACLA_8A070807</name>
</gene>
<reference evidence="1" key="1">
    <citation type="submission" date="2020-04" db="EMBL/GenBank/DDBJ databases">
        <authorList>
            <person name="Alioto T."/>
            <person name="Alioto T."/>
            <person name="Gomez Garrido J."/>
        </authorList>
    </citation>
    <scope>NUCLEOTIDE SEQUENCE</scope>
    <source>
        <strain evidence="1">A484AB</strain>
    </source>
</reference>
<comment type="caution">
    <text evidence="1">The sequence shown here is derived from an EMBL/GenBank/DDBJ whole genome shotgun (WGS) entry which is preliminary data.</text>
</comment>
<sequence length="247" mass="27477">MSGQSDLQLTIDEDARTLLALDTTKATGPDGIPSRLLKETARQIAPSLTQIFNKSLSCGELPDEWKLANIVPVHKKGEKSQLTNRKQRVTVLRATSSARPVLSGVPQGSILGPILFLLYPNDLLDAAEQSKIASFADDTKLFKKIDSTTDAISLQCDLSNLENWSISSGLVFDQGKCKCQCITGKKNPTKHEYKINNKSLNIFDEQHMLIAKQLNGQDENQTVNYVKSNCDQVVNYEGEQKLFFRKF</sequence>
<protein>
    <submittedName>
        <fullName evidence="1">Uncharacterized protein</fullName>
    </submittedName>
</protein>